<evidence type="ECO:0000313" key="8">
    <source>
        <dbReference type="Proteomes" id="UP000193920"/>
    </source>
</evidence>
<keyword evidence="5" id="KW-0966">Cell projection</keyword>
<evidence type="ECO:0000313" key="7">
    <source>
        <dbReference type="EMBL" id="ORY07426.1"/>
    </source>
</evidence>
<dbReference type="InterPro" id="IPR008962">
    <property type="entry name" value="PapD-like_sf"/>
</dbReference>
<dbReference type="OrthoDB" id="5538672at2759"/>
<gene>
    <name evidence="7" type="ORF">LY90DRAFT_678290</name>
</gene>
<evidence type="ECO:0000256" key="5">
    <source>
        <dbReference type="ARBA" id="ARBA00023273"/>
    </source>
</evidence>
<dbReference type="InterPro" id="IPR053879">
    <property type="entry name" value="HYDIN_VesB_CFA65-like_Ig"/>
</dbReference>
<evidence type="ECO:0000256" key="3">
    <source>
        <dbReference type="ARBA" id="ARBA00022490"/>
    </source>
</evidence>
<dbReference type="PANTHER" id="PTHR46127">
    <property type="entry name" value="CILIA- AND FLAGELLA-ASSOCIATED PROTEIN 65"/>
    <property type="match status" value="1"/>
</dbReference>
<dbReference type="Gene3D" id="2.60.40.10">
    <property type="entry name" value="Immunoglobulins"/>
    <property type="match status" value="10"/>
</dbReference>
<dbReference type="Proteomes" id="UP000193920">
    <property type="component" value="Unassembled WGS sequence"/>
</dbReference>
<dbReference type="EMBL" id="MCOG01000431">
    <property type="protein sequence ID" value="ORY07426.1"/>
    <property type="molecule type" value="Genomic_DNA"/>
</dbReference>
<evidence type="ECO:0000256" key="4">
    <source>
        <dbReference type="ARBA" id="ARBA00023069"/>
    </source>
</evidence>
<name>A0A1Y1ZB58_9FUNG</name>
<comment type="subcellular location">
    <subcellularLocation>
        <location evidence="1">Cell projection</location>
        <location evidence="1">Cilium</location>
    </subcellularLocation>
    <subcellularLocation>
        <location evidence="2">Cytoplasm</location>
    </subcellularLocation>
</comment>
<comment type="caution">
    <text evidence="7">The sequence shown here is derived from an EMBL/GenBank/DDBJ whole genome shotgun (WGS) entry which is preliminary data.</text>
</comment>
<reference evidence="7 8" key="1">
    <citation type="submission" date="2016-08" db="EMBL/GenBank/DDBJ databases">
        <title>A Parts List for Fungal Cellulosomes Revealed by Comparative Genomics.</title>
        <authorList>
            <consortium name="DOE Joint Genome Institute"/>
            <person name="Haitjema C.H."/>
            <person name="Gilmore S.P."/>
            <person name="Henske J.K."/>
            <person name="Solomon K.V."/>
            <person name="De Groot R."/>
            <person name="Kuo A."/>
            <person name="Mondo S.J."/>
            <person name="Salamov A.A."/>
            <person name="Labutti K."/>
            <person name="Zhao Z."/>
            <person name="Chiniquy J."/>
            <person name="Barry K."/>
            <person name="Brewer H.M."/>
            <person name="Purvine S.O."/>
            <person name="Wright A.T."/>
            <person name="Boxma B."/>
            <person name="Van Alen T."/>
            <person name="Hackstein J.H."/>
            <person name="Baker S.E."/>
            <person name="Grigoriev I.V."/>
            <person name="O'Malley M.A."/>
        </authorList>
    </citation>
    <scope>NUCLEOTIDE SEQUENCE [LARGE SCALE GENOMIC DNA]</scope>
    <source>
        <strain evidence="7 8">G1</strain>
    </source>
</reference>
<proteinExistence type="predicted"/>
<feature type="domain" description="HYDIN/VesB/CFA65-like Ig-like" evidence="6">
    <location>
        <begin position="1639"/>
        <end position="1719"/>
    </location>
</feature>
<evidence type="ECO:0000259" key="6">
    <source>
        <dbReference type="Pfam" id="PF22544"/>
    </source>
</evidence>
<protein>
    <recommendedName>
        <fullName evidence="6">HYDIN/VesB/CFA65-like Ig-like domain-containing protein</fullName>
    </recommendedName>
</protein>
<dbReference type="PANTHER" id="PTHR46127:SF1">
    <property type="entry name" value="CILIA- AND FLAGELLA-ASSOCIATED PROTEIN 65"/>
    <property type="match status" value="1"/>
</dbReference>
<dbReference type="Pfam" id="PF22544">
    <property type="entry name" value="HYDIN_VesB_CFA65-like_Ig"/>
    <property type="match status" value="2"/>
</dbReference>
<dbReference type="GO" id="GO:0005737">
    <property type="term" value="C:cytoplasm"/>
    <property type="evidence" value="ECO:0007669"/>
    <property type="project" value="UniProtKB-SubCell"/>
</dbReference>
<dbReference type="InterPro" id="IPR052614">
    <property type="entry name" value="CFAP65"/>
</dbReference>
<accession>A0A1Y1ZB58</accession>
<dbReference type="InterPro" id="IPR013783">
    <property type="entry name" value="Ig-like_fold"/>
</dbReference>
<keyword evidence="3" id="KW-0963">Cytoplasm</keyword>
<keyword evidence="8" id="KW-1185">Reference proteome</keyword>
<keyword evidence="4" id="KW-0969">Cilium</keyword>
<sequence>MNLIILIYDYQAFWNLLIKYLKSDEPSTRYFALNYIAGIKEKLSRLLNDQDIAALLFKSIYSISTSEKNEKLRDLALFLLPLCINYEVTDYFKELVFQKILTEFLQYFPKNLTNVREVREFKEEISGPEIKNLKKYIYLLRCFSSLFHFPQAKNRQFQAYVDQLFVILLNRDINIYIQSEVFYNIHMHYSVTNGNRLRFEKYLREPITKLGDSIISLISLYRDTSSMEDLDNELNIDIEMLPEMPPEIKYWRSQYYAIWKVWFLRPTDNDILLYDCSKLKTAGYALKRKEQLFKYIRQNNSGFLEAKLEVELPYNINTQPSLLYFIDKMKEKKLSVNQKGKIEKSINDNTNEKVSNNTLSEINDSLKKPIEYMNFKPEPININEIYVLEIEMGNKTIIFDKFPFVKKFYLKNKSFNKVNFQFQVYPFESFIVEPSYGELLSKRRVQITVKYLNINNTFNSSGNVNGFLRLRTTRGYPIERINLIGISLPSIKINTIHLDYGLVPPNTERMNFFVIKNLKREVVICNVFILENEYSSLFNFSEKKVSIEKMREKAITLTLCSSNIEEINCNCVITTNLGEIYFVNLKAVCGYPVLINKKVNFGPTDIYYNNANKRILLENNDPLYPISIPLIPSTKEIVINDNMEVVLNPKERKQIKVEFNSMITGTRNEYITINNPITEVKEITVNAISGPSILIPIYNEVGFPVTFPYTEVSIKIPLINVINENAKCLITLPINAPFNISPVESGTEILSYVNTDNTKKTLLLEIKKKSTTFVKVTYCAWAQGLYRSNLNFELQSPSNLHLYSICLTGCCILRSKKSYDHNKFTRIRNFFNNIFDCPEFSGVEPENLELNYKDNTSRVLYLPSQFPVISKNIYTNGNNDIMKDKLFKGLVSDNDKNLPIKKDKKTINNSGIKVIYKNSDIKIPNYLDEEYDSDYDLEKEEIINGYVNNSYFSTKLYNNILILMNISETDQPYHIFISGPFNTNAPLDGVLKSDSYLYIPIYIDYSKFSNFITKENFYYTCYGHITIMDEYRAYLGSVHTLLQGLNNTMLDYEVGKVAYGPTTIDFPNCEQYQTVKKIIYLRNKTNYDIEYDIELINFEHNIYKLDTLSLLNRKTQIKNKKNTETTDVYLKHKNDAFVLNKTNLSKVIKPFEIIPLEVSCLSPLIGSFKAVLKVNYKLKNIFENPLNSNKSNENKYKMFYAEISNIDITDIQFKTPDIIFSCDIGEPKINISNKFLYFGDIAIGNSYGKDLIIINKGIPVDQYFFSLSPYTVENKKLFLKVNEKENNMITFVGKQTGTYNSYIILGYKNILNFMPVSAFCGKMEIETNIGHLIKKEYISDYNNNFWEYPDVVLDFKCVEFSKIKSMEFIIYNKGTIALTLTDVKTSNDNIITWHLVEDKQDNNNFIFNSKLLLIDNNIANKSEIYYQKEIDWDEISYLMERQIHTSNGLIKNNENNKSSLPIIILPNEKVKLILTAWGYKEGKFKETIDFFIDIGNNYEIYKLYLKGDISLPLSLNKKGIDFGICHVDSTSDVKQLIINNHSNQSIKWSIECIETKYNILNANKRKVDKETISSTIHPFKIFPDKGIIGAKKNQIVDIKFTPNITQCDIETKAILNSNIFERIPIKLHGIGGSIILNASVENVDFECCLVGSKKVIPITITNTGLIYSKFSTECSNNCFKADPEYGTIKNGESFIINLYYIPEVFGQDHKGYFKLIPENCTDDKVIYISLVGSSGFPDVEINTKLIDFGYTVWKGRNVKSLEIKNKGTVSAILNFSSKNKALSIEEVDEENHIVIEPESIKKVHVVYIPSKMELLNVNGVFSYVKYKSDNILVNFRATVCQPKLVIDPPDFYSKIDFDDKVHTYNYSLNYGFQPIYGSVTGIGGIGKISFFPKVNIINFGICKINQETVKKVYIKNTGNIAEKFIIRPIIPNSQSDELYKDDIAALNEFEQSEYFEENLDNEEKIQKEIQTSEKTNKNLQPWESYLETVGLKLINFDNVCKPNEEKYIKFIYDSSKNPSLNTSFKLYTKWKSYDLQIVGKGGKSALKIYNINDKEITSKNGIQFGLKPVNTSNKFYIQLKNIGDFGIDFIINKSIKNTFDVNPEEGFIPPNSSLILTILFIPEEENIFKWELDIIWNNGVISIPVTAKSGREKLNITFPESYDDNTSVIKEKDNNQNDNYILNFSPIPIHSYSTKKFYIYNSGVVSAKAEITVTGEDFMIAFTSDLLKYDVKSVDTIADQKRIQNNVTPDWKKKLITDVPAHHYIEIACRYYAEKELVSNEKIYITSTNFYGIISINARGGTILLSHSGTLDFNDINAKYNYSKNITIKNSGSIDTRISFKWTVSSHKHYKNITPGEIYFINSYDNDDPRSDMIKNYIITKYKITSNDKEIQMQLLNNNTKYANFKKNYKYYWELLRLSIISNYFYDDSNWLIQYLNNIDNVNLSNNFNANLTSLINLIEKHRFKRKKNLFKIIKASVITSQSLSNTQSYMRVLPEEFLLPANQSFDIRVDINLEHEMNYIATLHCISNFSIIEEHIIPLIANPKQISILCDMHKIDFKTQCIGESEIITKEFTNVGSKNISYTITSNNEGLRIIPDKGKLIRGETVNVKFIFQPISEHSQTFPIIFQPEYSQPIRLHFNGAGGYSQMSPKHGSTYDFGNGVIGKKMDVFLPIENKGTATLKINNIILYSNGTFLEGPDWPKKKICIEPKEIYNLPLLFKPDIEHPLPSTISIMTPLENYEINLSGVGKDAMIIISSLYLEFNNCIIGNKYEQKITIRNTGDVNYPVVMKLNDIIPGIKFFPEKLIVLPYSISYVIIQFKPTIELNKNILVGVISPFSKNQIRLKLHSGYVKLQLEQNIFDLGMFEANSSPKIRFNVKNVGTLGTHYSVVHRNKYSNIQFTEKTGFIRPNETLAIKMSYVNTNKFYGQFCEAFDLLSDRLNFSVPFNVIGDCNRAIIHPNEINSIDMGLCPIYEFTKKSIMLKNYGKFPLSFKIKVSYPIQCNILSGKLNGNESQAIKFSWMPTGAFVLHSTATILSNAGNYSISLVGKGTLPKVDISSTKIDFGICAINCKYEKILTIHNIGPVKFKWNIQQQNQDFILSVNEGELQVNQSINIIINFTPKSLKCYQSALNLECRGLANKEIQLVGVGGNMKFYISPRTVDMGTCPLGLISTGSFTIKSKGEVTIYSDFSEGKRSNSNNIFLVPRSVVLLPGTSHNCKFDILLNEIGPFEFRLIISTIEKTYKIKIKGTCKELKLSSTILNILNKTQNLVEINPLKSYEYHNYDIFDLYINCLKNRIYDDNKIFNLIENKMNEINYLITGNKKYLKKNKSNDRQYSKYMYKPSSRKRFSVFKTPIVIANIPTFKSISNINKTSNTKFKDTLLTNGTIKELDEYNSENSNKYETITNGNNLLRNRLTNINNDDTENNGSNIQINSLWDIRRNNNNSIEINPFTSNNNLSSNNYSINELNQKLFTLSGNRKSFLNESLLTLKKKNNISINDIKKIKDELLNKDLAYIKKEEEFLTNIKDDKLKKNPYNYNVSYDMHLIKLKKIDNSISSFKERLTNDKLLNLEEKQEFINQIKSEFLEYKLNKKKESIKNSNECNEDDSIIKTIIDDPLPKFNDYNINHITDYVECGGDENLKELLARPLPFIYVDHENSKFNIKYINITKEKESENNENHHKNINFTNISNKYKKVYKDNAIIYIPNKNYNTYLNRTTSKI</sequence>
<organism evidence="7 8">
    <name type="scientific">Neocallimastix californiae</name>
    <dbReference type="NCBI Taxonomy" id="1754190"/>
    <lineage>
        <taxon>Eukaryota</taxon>
        <taxon>Fungi</taxon>
        <taxon>Fungi incertae sedis</taxon>
        <taxon>Chytridiomycota</taxon>
        <taxon>Chytridiomycota incertae sedis</taxon>
        <taxon>Neocallimastigomycetes</taxon>
        <taxon>Neocallimastigales</taxon>
        <taxon>Neocallimastigaceae</taxon>
        <taxon>Neocallimastix</taxon>
    </lineage>
</organism>
<dbReference type="SUPFAM" id="SSF49354">
    <property type="entry name" value="PapD-like"/>
    <property type="match status" value="1"/>
</dbReference>
<evidence type="ECO:0000256" key="2">
    <source>
        <dbReference type="ARBA" id="ARBA00004496"/>
    </source>
</evidence>
<evidence type="ECO:0000256" key="1">
    <source>
        <dbReference type="ARBA" id="ARBA00004138"/>
    </source>
</evidence>
<feature type="domain" description="HYDIN/VesB/CFA65-like Ig-like" evidence="6">
    <location>
        <begin position="3053"/>
        <end position="3142"/>
    </location>
</feature>
<dbReference type="GO" id="GO:0005929">
    <property type="term" value="C:cilium"/>
    <property type="evidence" value="ECO:0007669"/>
    <property type="project" value="UniProtKB-SubCell"/>
</dbReference>